<protein>
    <recommendedName>
        <fullName evidence="2">ELMO domain-containing protein</fullName>
    </recommendedName>
</protein>
<evidence type="ECO:0000313" key="3">
    <source>
        <dbReference type="EMBL" id="EGZ16485.1"/>
    </source>
</evidence>
<dbReference type="InterPro" id="IPR006816">
    <property type="entry name" value="ELMO_dom"/>
</dbReference>
<feature type="compositionally biased region" description="Low complexity" evidence="1">
    <location>
        <begin position="249"/>
        <end position="259"/>
    </location>
</feature>
<feature type="compositionally biased region" description="Acidic residues" evidence="1">
    <location>
        <begin position="342"/>
        <end position="358"/>
    </location>
</feature>
<proteinExistence type="predicted"/>
<dbReference type="PROSITE" id="PS51335">
    <property type="entry name" value="ELMO"/>
    <property type="match status" value="1"/>
</dbReference>
<feature type="compositionally biased region" description="Basic and acidic residues" evidence="1">
    <location>
        <begin position="382"/>
        <end position="391"/>
    </location>
</feature>
<reference evidence="3 4" key="1">
    <citation type="journal article" date="2006" name="Science">
        <title>Phytophthora genome sequences uncover evolutionary origins and mechanisms of pathogenesis.</title>
        <authorList>
            <person name="Tyler B.M."/>
            <person name="Tripathy S."/>
            <person name="Zhang X."/>
            <person name="Dehal P."/>
            <person name="Jiang R.H."/>
            <person name="Aerts A."/>
            <person name="Arredondo F.D."/>
            <person name="Baxter L."/>
            <person name="Bensasson D."/>
            <person name="Beynon J.L."/>
            <person name="Chapman J."/>
            <person name="Damasceno C.M."/>
            <person name="Dorrance A.E."/>
            <person name="Dou D."/>
            <person name="Dickerman A.W."/>
            <person name="Dubchak I.L."/>
            <person name="Garbelotto M."/>
            <person name="Gijzen M."/>
            <person name="Gordon S.G."/>
            <person name="Govers F."/>
            <person name="Grunwald N.J."/>
            <person name="Huang W."/>
            <person name="Ivors K.L."/>
            <person name="Jones R.W."/>
            <person name="Kamoun S."/>
            <person name="Krampis K."/>
            <person name="Lamour K.H."/>
            <person name="Lee M.K."/>
            <person name="McDonald W.H."/>
            <person name="Medina M."/>
            <person name="Meijer H.J."/>
            <person name="Nordberg E.K."/>
            <person name="Maclean D.J."/>
            <person name="Ospina-Giraldo M.D."/>
            <person name="Morris P.F."/>
            <person name="Phuntumart V."/>
            <person name="Putnam N.H."/>
            <person name="Rash S."/>
            <person name="Rose J.K."/>
            <person name="Sakihama Y."/>
            <person name="Salamov A.A."/>
            <person name="Savidor A."/>
            <person name="Scheuring C.F."/>
            <person name="Smith B.M."/>
            <person name="Sobral B.W."/>
            <person name="Terry A."/>
            <person name="Torto-Alalibo T.A."/>
            <person name="Win J."/>
            <person name="Xu Z."/>
            <person name="Zhang H."/>
            <person name="Grigoriev I.V."/>
            <person name="Rokhsar D.S."/>
            <person name="Boore J.L."/>
        </authorList>
    </citation>
    <scope>NUCLEOTIDE SEQUENCE [LARGE SCALE GENOMIC DNA]</scope>
    <source>
        <strain evidence="3 4">P6497</strain>
    </source>
</reference>
<dbReference type="GeneID" id="20646137"/>
<feature type="region of interest" description="Disordered" evidence="1">
    <location>
        <begin position="235"/>
        <end position="402"/>
    </location>
</feature>
<sequence>MGNAAGRELSQAERGRRPNDKEMLVLFKMQRALFRRLVASPEHLQLLQRYWTASFRRRDQMPGFVLVSDLWTEAGFSDPNPAADLNPMGELGLQCLVFFVETYPAETAMMRRGRGGYPFAKAAVAIVRSLSLTTHLMDTSGNPGPFPVTDELFWQLFERDDGFFQLFALAFLTFEELFCEEVAVNLWMRDAGTCSMTVVDRLVAAVELKLTTELKKAPLKLADLQDLCSNGRHVIHKKDERSSAGRGAGRSSSSSEASSVSRWRQHQTAGRKSMRQVGESWGKENENKTKPKKEEKEPPQSKAYRLKPRMPEIERPPSDSSQASGVSSDAGAQPPGHRPAAEECEDAVDEEDDDDEPDQAASEPTEDLFAGLVTKNATSFADSKHSERDIEPETPAPLARSC</sequence>
<dbReference type="AlphaFoldDB" id="G4ZDW0"/>
<dbReference type="KEGG" id="psoj:PHYSODRAFT_330557"/>
<evidence type="ECO:0000256" key="1">
    <source>
        <dbReference type="SAM" id="MobiDB-lite"/>
    </source>
</evidence>
<dbReference type="InterPro" id="IPR050868">
    <property type="entry name" value="ELMO_domain-containing"/>
</dbReference>
<feature type="compositionally biased region" description="Polar residues" evidence="1">
    <location>
        <begin position="260"/>
        <end position="270"/>
    </location>
</feature>
<feature type="compositionally biased region" description="Basic and acidic residues" evidence="1">
    <location>
        <begin position="281"/>
        <end position="299"/>
    </location>
</feature>
<gene>
    <name evidence="3" type="ORF">PHYSODRAFT_330557</name>
</gene>
<name>G4ZDW0_PHYSP</name>
<evidence type="ECO:0000313" key="4">
    <source>
        <dbReference type="Proteomes" id="UP000002640"/>
    </source>
</evidence>
<evidence type="ECO:0000259" key="2">
    <source>
        <dbReference type="PROSITE" id="PS51335"/>
    </source>
</evidence>
<dbReference type="OMA" id="VFFVETY"/>
<feature type="domain" description="ELMO" evidence="2">
    <location>
        <begin position="42"/>
        <end position="214"/>
    </location>
</feature>
<dbReference type="EMBL" id="JH159154">
    <property type="protein sequence ID" value="EGZ16485.1"/>
    <property type="molecule type" value="Genomic_DNA"/>
</dbReference>
<dbReference type="PANTHER" id="PTHR12771">
    <property type="entry name" value="ENGULFMENT AND CELL MOTILITY"/>
    <property type="match status" value="1"/>
</dbReference>
<accession>G4ZDW0</accession>
<dbReference type="PANTHER" id="PTHR12771:SF56">
    <property type="entry name" value="CED-12"/>
    <property type="match status" value="1"/>
</dbReference>
<dbReference type="Pfam" id="PF04727">
    <property type="entry name" value="ELMO_CED12"/>
    <property type="match status" value="1"/>
</dbReference>
<keyword evidence="4" id="KW-1185">Reference proteome</keyword>
<dbReference type="Proteomes" id="UP000002640">
    <property type="component" value="Unassembled WGS sequence"/>
</dbReference>
<dbReference type="RefSeq" id="XP_009525543.1">
    <property type="nucleotide sequence ID" value="XM_009527248.1"/>
</dbReference>
<feature type="compositionally biased region" description="Low complexity" evidence="1">
    <location>
        <begin position="318"/>
        <end position="333"/>
    </location>
</feature>
<organism evidence="3 4">
    <name type="scientific">Phytophthora sojae (strain P6497)</name>
    <name type="common">Soybean stem and root rot agent</name>
    <name type="synonym">Phytophthora megasperma f. sp. glycines</name>
    <dbReference type="NCBI Taxonomy" id="1094619"/>
    <lineage>
        <taxon>Eukaryota</taxon>
        <taxon>Sar</taxon>
        <taxon>Stramenopiles</taxon>
        <taxon>Oomycota</taxon>
        <taxon>Peronosporomycetes</taxon>
        <taxon>Peronosporales</taxon>
        <taxon>Peronosporaceae</taxon>
        <taxon>Phytophthora</taxon>
    </lineage>
</organism>
<dbReference type="InParanoid" id="G4ZDW0"/>